<gene>
    <name evidence="1" type="ORF">DR999_PMT04538</name>
</gene>
<organism evidence="1 2">
    <name type="scientific">Platysternon megacephalum</name>
    <name type="common">big-headed turtle</name>
    <dbReference type="NCBI Taxonomy" id="55544"/>
    <lineage>
        <taxon>Eukaryota</taxon>
        <taxon>Metazoa</taxon>
        <taxon>Chordata</taxon>
        <taxon>Craniata</taxon>
        <taxon>Vertebrata</taxon>
        <taxon>Euteleostomi</taxon>
        <taxon>Archelosauria</taxon>
        <taxon>Testudinata</taxon>
        <taxon>Testudines</taxon>
        <taxon>Cryptodira</taxon>
        <taxon>Durocryptodira</taxon>
        <taxon>Testudinoidea</taxon>
        <taxon>Platysternidae</taxon>
        <taxon>Platysternon</taxon>
    </lineage>
</organism>
<dbReference type="EMBL" id="QXTE01000025">
    <property type="protein sequence ID" value="TFK12096.1"/>
    <property type="molecule type" value="Genomic_DNA"/>
</dbReference>
<dbReference type="AlphaFoldDB" id="A0A4D9EP47"/>
<name>A0A4D9EP47_9SAUR</name>
<keyword evidence="2" id="KW-1185">Reference proteome</keyword>
<accession>A0A4D9EP47</accession>
<dbReference type="Proteomes" id="UP000297703">
    <property type="component" value="Unassembled WGS sequence"/>
</dbReference>
<protein>
    <submittedName>
        <fullName evidence="1">Calcium uptake protein 1, mitochondrial</fullName>
    </submittedName>
</protein>
<evidence type="ECO:0000313" key="1">
    <source>
        <dbReference type="EMBL" id="TFK12096.1"/>
    </source>
</evidence>
<reference evidence="1 2" key="2">
    <citation type="submission" date="2019-04" db="EMBL/GenBank/DDBJ databases">
        <title>The genome sequence of big-headed turtle.</title>
        <authorList>
            <person name="Gong S."/>
        </authorList>
    </citation>
    <scope>NUCLEOTIDE SEQUENCE [LARGE SCALE GENOMIC DNA]</scope>
    <source>
        <strain evidence="1">DO16091913</strain>
        <tissue evidence="1">Muscle</tissue>
    </source>
</reference>
<sequence length="104" mass="11674">MLYNCTGSLTTVVNPFLVVCFTMDIIAPISKGQMWTGVSRCNFFPVTMSECEVEGGWGREKEIGGVNREEGRKRRGILKGLRGRRDGDIGDNIQSVRMKKNPEF</sequence>
<proteinExistence type="predicted"/>
<evidence type="ECO:0000313" key="2">
    <source>
        <dbReference type="Proteomes" id="UP000297703"/>
    </source>
</evidence>
<comment type="caution">
    <text evidence="1">The sequence shown here is derived from an EMBL/GenBank/DDBJ whole genome shotgun (WGS) entry which is preliminary data.</text>
</comment>
<reference evidence="1 2" key="1">
    <citation type="submission" date="2019-04" db="EMBL/GenBank/DDBJ databases">
        <title>Draft genome of the big-headed turtle Platysternon megacephalum.</title>
        <authorList>
            <person name="Gong S."/>
        </authorList>
    </citation>
    <scope>NUCLEOTIDE SEQUENCE [LARGE SCALE GENOMIC DNA]</scope>
    <source>
        <strain evidence="1">DO16091913</strain>
        <tissue evidence="1">Muscle</tissue>
    </source>
</reference>